<name>A0A1R3UYD6_9HYPH</name>
<accession>A0A1R3UYD6</accession>
<evidence type="ECO:0000256" key="1">
    <source>
        <dbReference type="SAM" id="Coils"/>
    </source>
</evidence>
<dbReference type="Proteomes" id="UP000188388">
    <property type="component" value="Unassembled WGS sequence"/>
</dbReference>
<sequence>MDLKSLLSTIRKPKTGRQEIEAALAKLDIDAAERAAEDLEAERRDLLVSGDDKDLAAIEERITAANRVIERSIAMRRELEHRLADITTEEIEVERRQRFEAAKAATVEAGKALAKYPGLARQIVDIIETVAAAEVAVEAANKQLPIGETSLRSAEHIARGLGGAPREIVSEERTEKWFYTGAAAAWGAVQDNQIGNIKSDDNGLVADIKAIVGAAARTGELVVDIRNEGQPRRYPVEKKTVLRTVFLEAQGADQVTPLAAAIRLPALPAGAADLWAPCGPDGLVTSIGQQCHRVVEAVAASRTTSTQKPVDKRADRQRVVKETILDDDQAGEEAA</sequence>
<proteinExistence type="predicted"/>
<dbReference type="EMBL" id="FTPD01000001">
    <property type="protein sequence ID" value="SIT52650.1"/>
    <property type="molecule type" value="Genomic_DNA"/>
</dbReference>
<dbReference type="STRING" id="1631249.BQ8794_10020"/>
<evidence type="ECO:0000256" key="2">
    <source>
        <dbReference type="SAM" id="MobiDB-lite"/>
    </source>
</evidence>
<evidence type="ECO:0000313" key="4">
    <source>
        <dbReference type="Proteomes" id="UP000188388"/>
    </source>
</evidence>
<feature type="compositionally biased region" description="Acidic residues" evidence="2">
    <location>
        <begin position="325"/>
        <end position="335"/>
    </location>
</feature>
<keyword evidence="1" id="KW-0175">Coiled coil</keyword>
<feature type="compositionally biased region" description="Basic and acidic residues" evidence="2">
    <location>
        <begin position="309"/>
        <end position="324"/>
    </location>
</feature>
<evidence type="ECO:0000313" key="3">
    <source>
        <dbReference type="EMBL" id="SIT52650.1"/>
    </source>
</evidence>
<keyword evidence="4" id="KW-1185">Reference proteome</keyword>
<dbReference type="RefSeq" id="WP_077371385.1">
    <property type="nucleotide sequence ID" value="NZ_FTPD01000001.1"/>
</dbReference>
<organism evidence="3 4">
    <name type="scientific">Mesorhizobium prunaredense</name>
    <dbReference type="NCBI Taxonomy" id="1631249"/>
    <lineage>
        <taxon>Bacteria</taxon>
        <taxon>Pseudomonadati</taxon>
        <taxon>Pseudomonadota</taxon>
        <taxon>Alphaproteobacteria</taxon>
        <taxon>Hyphomicrobiales</taxon>
        <taxon>Phyllobacteriaceae</taxon>
        <taxon>Mesorhizobium</taxon>
    </lineage>
</organism>
<feature type="region of interest" description="Disordered" evidence="2">
    <location>
        <begin position="301"/>
        <end position="335"/>
    </location>
</feature>
<dbReference type="AlphaFoldDB" id="A0A1R3UYD6"/>
<reference evidence="4" key="1">
    <citation type="submission" date="2017-01" db="EMBL/GenBank/DDBJ databases">
        <authorList>
            <person name="Brunel B."/>
        </authorList>
    </citation>
    <scope>NUCLEOTIDE SEQUENCE [LARGE SCALE GENOMIC DNA]</scope>
</reference>
<gene>
    <name evidence="3" type="ORF">BQ8794_10020</name>
</gene>
<feature type="coiled-coil region" evidence="1">
    <location>
        <begin position="22"/>
        <end position="49"/>
    </location>
</feature>
<protein>
    <submittedName>
        <fullName evidence="3">Uncharacterized protein</fullName>
    </submittedName>
</protein>